<keyword evidence="1 5" id="KW-0963">Cytoplasm</keyword>
<reference evidence="7 8" key="1">
    <citation type="submission" date="2018-06" db="EMBL/GenBank/DDBJ databases">
        <authorList>
            <consortium name="Pathogen Informatics"/>
            <person name="Doyle S."/>
        </authorList>
    </citation>
    <scope>NUCLEOTIDE SEQUENCE [LARGE SCALE GENOMIC DNA]</scope>
    <source>
        <strain evidence="7 8">NCTC9081</strain>
    </source>
</reference>
<dbReference type="NCBIfam" id="NF012013">
    <property type="entry name" value="PRK15469.1"/>
    <property type="match status" value="1"/>
</dbReference>
<dbReference type="EMBL" id="UGCV01000008">
    <property type="protein sequence ID" value="STJ17979.1"/>
    <property type="molecule type" value="Genomic_DNA"/>
</dbReference>
<dbReference type="EC" id="1.1.1.81" evidence="5"/>
<evidence type="ECO:0000256" key="1">
    <source>
        <dbReference type="ARBA" id="ARBA00022490"/>
    </source>
</evidence>
<name>A0A376W3G7_ECOLX</name>
<protein>
    <recommendedName>
        <fullName evidence="5">Glyoxylate/hydroxypyruvate reductase A</fullName>
        <ecNumber evidence="5">1.1.1.79</ecNumber>
        <ecNumber evidence="5">1.1.1.81</ecNumber>
    </recommendedName>
    <alternativeName>
        <fullName evidence="5">2-ketoacid reductase</fullName>
    </alternativeName>
</protein>
<dbReference type="Proteomes" id="UP000254716">
    <property type="component" value="Unassembled WGS sequence"/>
</dbReference>
<dbReference type="Gene3D" id="3.40.50.720">
    <property type="entry name" value="NAD(P)-binding Rossmann-like Domain"/>
    <property type="match status" value="2"/>
</dbReference>
<evidence type="ECO:0000256" key="4">
    <source>
        <dbReference type="ARBA" id="ARBA00023027"/>
    </source>
</evidence>
<feature type="domain" description="D-isomer specific 2-hydroxyacid dehydrogenase NAD-binding" evidence="6">
    <location>
        <begin position="105"/>
        <end position="277"/>
    </location>
</feature>
<dbReference type="InterPro" id="IPR006140">
    <property type="entry name" value="D-isomer_DH_NAD-bd"/>
</dbReference>
<keyword evidence="4 5" id="KW-0520">NAD</keyword>
<dbReference type="GO" id="GO:0030267">
    <property type="term" value="F:glyoxylate reductase (NADPH) activity"/>
    <property type="evidence" value="ECO:0007669"/>
    <property type="project" value="UniProtKB-UniRule"/>
</dbReference>
<organism evidence="7 8">
    <name type="scientific">Escherichia coli</name>
    <dbReference type="NCBI Taxonomy" id="562"/>
    <lineage>
        <taxon>Bacteria</taxon>
        <taxon>Pseudomonadati</taxon>
        <taxon>Pseudomonadota</taxon>
        <taxon>Gammaproteobacteria</taxon>
        <taxon>Enterobacterales</taxon>
        <taxon>Enterobacteriaceae</taxon>
        <taxon>Escherichia</taxon>
    </lineage>
</organism>
<comment type="catalytic activity">
    <reaction evidence="5">
        <text>(R)-glycerate + NAD(+) = 3-hydroxypyruvate + NADH + H(+)</text>
        <dbReference type="Rhea" id="RHEA:17905"/>
        <dbReference type="ChEBI" id="CHEBI:15378"/>
        <dbReference type="ChEBI" id="CHEBI:16659"/>
        <dbReference type="ChEBI" id="CHEBI:17180"/>
        <dbReference type="ChEBI" id="CHEBI:57540"/>
        <dbReference type="ChEBI" id="CHEBI:57945"/>
        <dbReference type="EC" id="1.1.1.81"/>
    </reaction>
</comment>
<dbReference type="PROSITE" id="PS00671">
    <property type="entry name" value="D_2_HYDROXYACID_DH_3"/>
    <property type="match status" value="1"/>
</dbReference>
<comment type="subcellular location">
    <subcellularLocation>
        <location evidence="5">Cytoplasm</location>
    </subcellularLocation>
</comment>
<dbReference type="FunFam" id="3.40.50.720:FF:000110">
    <property type="entry name" value="Glyoxylate/hydroxypyruvate reductase A"/>
    <property type="match status" value="1"/>
</dbReference>
<dbReference type="HAMAP" id="MF_01666">
    <property type="entry name" value="2_Hacid_dh_C_GhrA"/>
    <property type="match status" value="1"/>
</dbReference>
<proteinExistence type="inferred from homology"/>
<dbReference type="Pfam" id="PF02826">
    <property type="entry name" value="2-Hacid_dh_C"/>
    <property type="match status" value="1"/>
</dbReference>
<evidence type="ECO:0000313" key="8">
    <source>
        <dbReference type="Proteomes" id="UP000254716"/>
    </source>
</evidence>
<dbReference type="GO" id="GO:0008465">
    <property type="term" value="F:hydroxypyruvate reductase (NADH) activity"/>
    <property type="evidence" value="ECO:0007669"/>
    <property type="project" value="RHEA"/>
</dbReference>
<dbReference type="InterPro" id="IPR036291">
    <property type="entry name" value="NAD(P)-bd_dom_sf"/>
</dbReference>
<evidence type="ECO:0000256" key="2">
    <source>
        <dbReference type="ARBA" id="ARBA00022857"/>
    </source>
</evidence>
<comment type="function">
    <text evidence="5">Catalyzes the NADPH-dependent reduction of glyoxylate and hydroxypyruvate into glycolate and glycerate, respectively.</text>
</comment>
<evidence type="ECO:0000259" key="6">
    <source>
        <dbReference type="Pfam" id="PF02826"/>
    </source>
</evidence>
<dbReference type="InterPro" id="IPR029753">
    <property type="entry name" value="D-isomer_DH_CS"/>
</dbReference>
<keyword evidence="2 5" id="KW-0521">NADP</keyword>
<comment type="similarity">
    <text evidence="5">Belongs to the D-isomer specific 2-hydroxyacid dehydrogenase family. GhrA subfamily.</text>
</comment>
<evidence type="ECO:0000256" key="5">
    <source>
        <dbReference type="HAMAP-Rule" id="MF_01666"/>
    </source>
</evidence>
<dbReference type="PANTHER" id="PTHR43333:SF1">
    <property type="entry name" value="D-ISOMER SPECIFIC 2-HYDROXYACID DEHYDROGENASE NAD-BINDING DOMAIN-CONTAINING PROTEIN"/>
    <property type="match status" value="1"/>
</dbReference>
<gene>
    <name evidence="7" type="primary">ycdW</name>
    <name evidence="5" type="synonym">ghrA</name>
    <name evidence="7" type="ORF">NCTC9081_03451</name>
</gene>
<dbReference type="PANTHER" id="PTHR43333">
    <property type="entry name" value="2-HACID_DH_C DOMAIN-CONTAINING PROTEIN"/>
    <property type="match status" value="1"/>
</dbReference>
<comment type="catalytic activity">
    <reaction evidence="5">
        <text>glycolate + NADP(+) = glyoxylate + NADPH + H(+)</text>
        <dbReference type="Rhea" id="RHEA:10992"/>
        <dbReference type="ChEBI" id="CHEBI:15378"/>
        <dbReference type="ChEBI" id="CHEBI:29805"/>
        <dbReference type="ChEBI" id="CHEBI:36655"/>
        <dbReference type="ChEBI" id="CHEBI:57783"/>
        <dbReference type="ChEBI" id="CHEBI:58349"/>
        <dbReference type="EC" id="1.1.1.79"/>
    </reaction>
</comment>
<evidence type="ECO:0000256" key="3">
    <source>
        <dbReference type="ARBA" id="ARBA00023002"/>
    </source>
</evidence>
<feature type="active site" description="Proton donor" evidence="5">
    <location>
        <position position="275"/>
    </location>
</feature>
<dbReference type="SUPFAM" id="SSF51735">
    <property type="entry name" value="NAD(P)-binding Rossmann-fold domains"/>
    <property type="match status" value="1"/>
</dbReference>
<dbReference type="GO" id="GO:0005829">
    <property type="term" value="C:cytosol"/>
    <property type="evidence" value="ECO:0007669"/>
    <property type="project" value="UniProtKB-ARBA"/>
</dbReference>
<dbReference type="GO" id="GO:0120509">
    <property type="term" value="F:hydroxypyruvate reductase (NADPH) activity"/>
    <property type="evidence" value="ECO:0007669"/>
    <property type="project" value="RHEA"/>
</dbReference>
<sequence length="348" mass="39600">MDIIFYHPTFDTQWWIEALHKAIPQARVRAWKSGDNESADYALVWHPPVEMLAGRDLKAVFALGAGVDSILSKLQAHPEMLKPSVPLFRLEDTGMGEQMQEYAVSQVLHWFRRFDDYRIQQNSSHWQPLPEYHREDFTIGILGAGVLGSKVAQSLQTWRFPLRCWSRTRKSWPGLQSFAGREELSAFLSQCRVLINLLPNTPETVGIINQQLLEKLPDGAYLLNLARGVHVVEDDLLAALDSGKVKGAMLDVFNREPLPPESPLWQHPRVTITPHVAAITRPAEAVDYISRTIAQLEKGERVCGQVDRARGLLIKHQVSCYPWRELNTGESYVSRRPSYAYRCQHACI</sequence>
<accession>A0A376W3G7</accession>
<dbReference type="AlphaFoldDB" id="A0A376W3G7"/>
<dbReference type="CDD" id="cd12164">
    <property type="entry name" value="GDH_like_2"/>
    <property type="match status" value="1"/>
</dbReference>
<keyword evidence="3 5" id="KW-0560">Oxidoreductase</keyword>
<feature type="active site" evidence="5">
    <location>
        <position position="227"/>
    </location>
</feature>
<comment type="catalytic activity">
    <reaction evidence="5">
        <text>(R)-glycerate + NADP(+) = 3-hydroxypyruvate + NADPH + H(+)</text>
        <dbReference type="Rhea" id="RHEA:18657"/>
        <dbReference type="ChEBI" id="CHEBI:15378"/>
        <dbReference type="ChEBI" id="CHEBI:16659"/>
        <dbReference type="ChEBI" id="CHEBI:17180"/>
        <dbReference type="ChEBI" id="CHEBI:57783"/>
        <dbReference type="ChEBI" id="CHEBI:58349"/>
        <dbReference type="EC" id="1.1.1.81"/>
    </reaction>
</comment>
<dbReference type="EC" id="1.1.1.79" evidence="5"/>
<dbReference type="InterPro" id="IPR023514">
    <property type="entry name" value="GhrA_Enterobacterales"/>
</dbReference>
<evidence type="ECO:0000313" key="7">
    <source>
        <dbReference type="EMBL" id="STJ17979.1"/>
    </source>
</evidence>
<dbReference type="GO" id="GO:0051287">
    <property type="term" value="F:NAD binding"/>
    <property type="evidence" value="ECO:0007669"/>
    <property type="project" value="InterPro"/>
</dbReference>